<dbReference type="Proteomes" id="UP001060085">
    <property type="component" value="Linkage Group LG06"/>
</dbReference>
<dbReference type="EMBL" id="CM044706">
    <property type="protein sequence ID" value="KAI5657176.1"/>
    <property type="molecule type" value="Genomic_DNA"/>
</dbReference>
<organism evidence="1 2">
    <name type="scientific">Catharanthus roseus</name>
    <name type="common">Madagascar periwinkle</name>
    <name type="synonym">Vinca rosea</name>
    <dbReference type="NCBI Taxonomy" id="4058"/>
    <lineage>
        <taxon>Eukaryota</taxon>
        <taxon>Viridiplantae</taxon>
        <taxon>Streptophyta</taxon>
        <taxon>Embryophyta</taxon>
        <taxon>Tracheophyta</taxon>
        <taxon>Spermatophyta</taxon>
        <taxon>Magnoliopsida</taxon>
        <taxon>eudicotyledons</taxon>
        <taxon>Gunneridae</taxon>
        <taxon>Pentapetalae</taxon>
        <taxon>asterids</taxon>
        <taxon>lamiids</taxon>
        <taxon>Gentianales</taxon>
        <taxon>Apocynaceae</taxon>
        <taxon>Rauvolfioideae</taxon>
        <taxon>Vinceae</taxon>
        <taxon>Catharanthinae</taxon>
        <taxon>Catharanthus</taxon>
    </lineage>
</organism>
<evidence type="ECO:0000313" key="2">
    <source>
        <dbReference type="Proteomes" id="UP001060085"/>
    </source>
</evidence>
<sequence>MMFWCDLSFRQGPLPAAYDLQIYNRKVVGNDNLRNLWQRLWKSGLHNRHKILVWHAISKAIPTGDHLKVWLRRGEHCLIYGHETESIAHLLLRYCWGYCGSTGSEGGCIVADAFKAKAVATMFACMLGEDLETSNLIIEGDALFVIQAVKGEESINWKSKPLIDQERAYFAKWPT</sequence>
<gene>
    <name evidence="1" type="ORF">M9H77_25969</name>
</gene>
<name>A0ACC0A8S8_CATRO</name>
<comment type="caution">
    <text evidence="1">The sequence shown here is derived from an EMBL/GenBank/DDBJ whole genome shotgun (WGS) entry which is preliminary data.</text>
</comment>
<evidence type="ECO:0000313" key="1">
    <source>
        <dbReference type="EMBL" id="KAI5657176.1"/>
    </source>
</evidence>
<reference evidence="2" key="1">
    <citation type="journal article" date="2023" name="Nat. Plants">
        <title>Single-cell RNA sequencing provides a high-resolution roadmap for understanding the multicellular compartmentation of specialized metabolism.</title>
        <authorList>
            <person name="Sun S."/>
            <person name="Shen X."/>
            <person name="Li Y."/>
            <person name="Li Y."/>
            <person name="Wang S."/>
            <person name="Li R."/>
            <person name="Zhang H."/>
            <person name="Shen G."/>
            <person name="Guo B."/>
            <person name="Wei J."/>
            <person name="Xu J."/>
            <person name="St-Pierre B."/>
            <person name="Chen S."/>
            <person name="Sun C."/>
        </authorList>
    </citation>
    <scope>NUCLEOTIDE SEQUENCE [LARGE SCALE GENOMIC DNA]</scope>
</reference>
<keyword evidence="2" id="KW-1185">Reference proteome</keyword>
<accession>A0ACC0A8S8</accession>
<protein>
    <submittedName>
        <fullName evidence="1">Uncharacterized protein</fullName>
    </submittedName>
</protein>
<proteinExistence type="predicted"/>